<dbReference type="RefSeq" id="WP_066269134.1">
    <property type="nucleotide sequence ID" value="NZ_JARMAB010000012.1"/>
</dbReference>
<protein>
    <submittedName>
        <fullName evidence="15">S8 family serine peptidase</fullName>
    </submittedName>
</protein>
<name>A0ABU6MF35_9BACI</name>
<dbReference type="InterPro" id="IPR037045">
    <property type="entry name" value="S8pro/Inhibitor_I9_sf"/>
</dbReference>
<evidence type="ECO:0000259" key="14">
    <source>
        <dbReference type="PROSITE" id="PS51272"/>
    </source>
</evidence>
<dbReference type="Proteomes" id="UP001341444">
    <property type="component" value="Unassembled WGS sequence"/>
</dbReference>
<gene>
    <name evidence="15" type="ORF">P4T90_09380</name>
</gene>
<keyword evidence="8 11" id="KW-0378">Hydrolase</keyword>
<dbReference type="PROSITE" id="PS51892">
    <property type="entry name" value="SUBTILASE"/>
    <property type="match status" value="1"/>
</dbReference>
<dbReference type="PRINTS" id="PR00723">
    <property type="entry name" value="SUBTILISIN"/>
</dbReference>
<evidence type="ECO:0000256" key="1">
    <source>
        <dbReference type="ARBA" id="ARBA00001913"/>
    </source>
</evidence>
<feature type="active site" description="Charge relay system" evidence="11">
    <location>
        <position position="155"/>
    </location>
</feature>
<dbReference type="InterPro" id="IPR023828">
    <property type="entry name" value="Peptidase_S8_Ser-AS"/>
</dbReference>
<organism evidence="15 16">
    <name type="scientific">Heyndrickxia acidicola</name>
    <dbReference type="NCBI Taxonomy" id="209389"/>
    <lineage>
        <taxon>Bacteria</taxon>
        <taxon>Bacillati</taxon>
        <taxon>Bacillota</taxon>
        <taxon>Bacilli</taxon>
        <taxon>Bacillales</taxon>
        <taxon>Bacillaceae</taxon>
        <taxon>Heyndrickxia</taxon>
    </lineage>
</organism>
<dbReference type="InterPro" id="IPR000209">
    <property type="entry name" value="Peptidase_S8/S53_dom"/>
</dbReference>
<feature type="chain" id="PRO_5045805235" evidence="13">
    <location>
        <begin position="22"/>
        <end position="547"/>
    </location>
</feature>
<reference evidence="15 16" key="1">
    <citation type="submission" date="2023-03" db="EMBL/GenBank/DDBJ databases">
        <title>Bacillus Genome Sequencing.</title>
        <authorList>
            <person name="Dunlap C."/>
        </authorList>
    </citation>
    <scope>NUCLEOTIDE SEQUENCE [LARGE SCALE GENOMIC DNA]</scope>
    <source>
        <strain evidence="15 16">B-23453</strain>
    </source>
</reference>
<dbReference type="Pfam" id="PF00082">
    <property type="entry name" value="Peptidase_S8"/>
    <property type="match status" value="1"/>
</dbReference>
<evidence type="ECO:0000256" key="11">
    <source>
        <dbReference type="PROSITE-ProRule" id="PRU01240"/>
    </source>
</evidence>
<dbReference type="InterPro" id="IPR001119">
    <property type="entry name" value="SLH_dom"/>
</dbReference>
<comment type="cofactor">
    <cofactor evidence="1">
        <name>Ca(2+)</name>
        <dbReference type="ChEBI" id="CHEBI:29108"/>
    </cofactor>
</comment>
<evidence type="ECO:0000256" key="12">
    <source>
        <dbReference type="RuleBase" id="RU003355"/>
    </source>
</evidence>
<dbReference type="InterPro" id="IPR023827">
    <property type="entry name" value="Peptidase_S8_Asp-AS"/>
</dbReference>
<comment type="subcellular location">
    <subcellularLocation>
        <location evidence="2">Secreted</location>
    </subcellularLocation>
</comment>
<comment type="similarity">
    <text evidence="3 11 12">Belongs to the peptidase S8 family.</text>
</comment>
<dbReference type="PROSITE" id="PS00136">
    <property type="entry name" value="SUBTILASE_ASP"/>
    <property type="match status" value="1"/>
</dbReference>
<sequence>MKKIPLLLTFLAVCLAGPAIAHGSEKPPKEGVMIGFNGKTNEQELEKYGMKIDHVFNSIRAVSGTISPAAKQAVEKLPNIKWVESNQTVRMQGQVPTSGLSTVKSTQAESLGLTGKGVKVAVIDTGIDLHHPDLHVAGGVSEVGYTRSYNDDNGHGTHVAGIIGALNNSIGVVGVAPDVSLYAVKALDQDGKGDLGDIIAGIDWAIRNHMNIINLSLTIDQGSQALQAEVNKAYSKGVIVVAAAGNIEDPDTRVTDVLYPARYSTVISVGSIDRTYHRSSFSYYGKDLDFMAPGENILSTFINPRSKSNLGYYQKDTGTSMATPYVSGVFALYKQAYPSLGISAIEWLAEKNAKDLGAKGKDKYYGYGLIQAPKVPYTDISPTSSYAAYIDDLYSRHILKPTQDGTFQPTGTITRADAVSMIGMAKNWNGTPRNTAFSDVPASNPASGYISSADAAKAIEHKYQNNLFNPEWRLLRGDAAFMLATSFNNPMIDTQAFKDVNSSMSFYEQANALVKANIIRAYADGTFKPETTITKQDFVEYLAKELH</sequence>
<keyword evidence="4" id="KW-0964">Secreted</keyword>
<feature type="active site" description="Charge relay system" evidence="11">
    <location>
        <position position="124"/>
    </location>
</feature>
<accession>A0ABU6MF35</accession>
<evidence type="ECO:0000256" key="8">
    <source>
        <dbReference type="ARBA" id="ARBA00022801"/>
    </source>
</evidence>
<feature type="domain" description="SLH" evidence="14">
    <location>
        <begin position="373"/>
        <end position="436"/>
    </location>
</feature>
<evidence type="ECO:0000256" key="6">
    <source>
        <dbReference type="ARBA" id="ARBA00022723"/>
    </source>
</evidence>
<evidence type="ECO:0000313" key="15">
    <source>
        <dbReference type="EMBL" id="MED1203290.1"/>
    </source>
</evidence>
<keyword evidence="9 11" id="KW-0720">Serine protease</keyword>
<evidence type="ECO:0000256" key="2">
    <source>
        <dbReference type="ARBA" id="ARBA00004613"/>
    </source>
</evidence>
<dbReference type="InterPro" id="IPR015500">
    <property type="entry name" value="Peptidase_S8_subtilisin-rel"/>
</dbReference>
<keyword evidence="5 11" id="KW-0645">Protease</keyword>
<evidence type="ECO:0000313" key="16">
    <source>
        <dbReference type="Proteomes" id="UP001341444"/>
    </source>
</evidence>
<dbReference type="PROSITE" id="PS51272">
    <property type="entry name" value="SLH"/>
    <property type="match status" value="2"/>
</dbReference>
<comment type="caution">
    <text evidence="15">The sequence shown here is derived from an EMBL/GenBank/DDBJ whole genome shotgun (WGS) entry which is preliminary data.</text>
</comment>
<feature type="signal peptide" evidence="13">
    <location>
        <begin position="1"/>
        <end position="21"/>
    </location>
</feature>
<keyword evidence="16" id="KW-1185">Reference proteome</keyword>
<evidence type="ECO:0000256" key="4">
    <source>
        <dbReference type="ARBA" id="ARBA00022525"/>
    </source>
</evidence>
<evidence type="ECO:0000256" key="3">
    <source>
        <dbReference type="ARBA" id="ARBA00011073"/>
    </source>
</evidence>
<feature type="domain" description="SLH" evidence="14">
    <location>
        <begin position="493"/>
        <end position="547"/>
    </location>
</feature>
<dbReference type="InterPro" id="IPR022398">
    <property type="entry name" value="Peptidase_S8_His-AS"/>
</dbReference>
<dbReference type="InterPro" id="IPR034202">
    <property type="entry name" value="Subtilisin_Carlsberg-like"/>
</dbReference>
<dbReference type="PANTHER" id="PTHR43806:SF11">
    <property type="entry name" value="CEREVISIN-RELATED"/>
    <property type="match status" value="1"/>
</dbReference>
<evidence type="ECO:0000256" key="9">
    <source>
        <dbReference type="ARBA" id="ARBA00022825"/>
    </source>
</evidence>
<evidence type="ECO:0000256" key="5">
    <source>
        <dbReference type="ARBA" id="ARBA00022670"/>
    </source>
</evidence>
<dbReference type="InterPro" id="IPR036852">
    <property type="entry name" value="Peptidase_S8/S53_dom_sf"/>
</dbReference>
<dbReference type="InterPro" id="IPR050131">
    <property type="entry name" value="Peptidase_S8_subtilisin-like"/>
</dbReference>
<keyword evidence="6" id="KW-0479">Metal-binding</keyword>
<dbReference type="PANTHER" id="PTHR43806">
    <property type="entry name" value="PEPTIDASE S8"/>
    <property type="match status" value="1"/>
</dbReference>
<feature type="active site" description="Charge relay system" evidence="11">
    <location>
        <position position="320"/>
    </location>
</feature>
<keyword evidence="7 13" id="KW-0732">Signal</keyword>
<dbReference type="CDD" id="cd07477">
    <property type="entry name" value="Peptidases_S8_Subtilisin_subset"/>
    <property type="match status" value="1"/>
</dbReference>
<dbReference type="PROSITE" id="PS00138">
    <property type="entry name" value="SUBTILASE_SER"/>
    <property type="match status" value="1"/>
</dbReference>
<evidence type="ECO:0000256" key="7">
    <source>
        <dbReference type="ARBA" id="ARBA00022729"/>
    </source>
</evidence>
<evidence type="ECO:0000256" key="10">
    <source>
        <dbReference type="ARBA" id="ARBA00022837"/>
    </source>
</evidence>
<dbReference type="PROSITE" id="PS00137">
    <property type="entry name" value="SUBTILASE_HIS"/>
    <property type="match status" value="1"/>
</dbReference>
<dbReference type="EMBL" id="JARMAB010000012">
    <property type="protein sequence ID" value="MED1203290.1"/>
    <property type="molecule type" value="Genomic_DNA"/>
</dbReference>
<proteinExistence type="inferred from homology"/>
<dbReference type="Pfam" id="PF00395">
    <property type="entry name" value="SLH"/>
    <property type="match status" value="2"/>
</dbReference>
<dbReference type="SUPFAM" id="SSF52743">
    <property type="entry name" value="Subtilisin-like"/>
    <property type="match status" value="1"/>
</dbReference>
<dbReference type="Gene3D" id="3.30.70.80">
    <property type="entry name" value="Peptidase S8 propeptide/proteinase inhibitor I9"/>
    <property type="match status" value="1"/>
</dbReference>
<evidence type="ECO:0000256" key="13">
    <source>
        <dbReference type="SAM" id="SignalP"/>
    </source>
</evidence>
<dbReference type="SUPFAM" id="SSF54897">
    <property type="entry name" value="Protease propeptides/inhibitors"/>
    <property type="match status" value="1"/>
</dbReference>
<keyword evidence="10" id="KW-0106">Calcium</keyword>
<dbReference type="Gene3D" id="3.40.50.200">
    <property type="entry name" value="Peptidase S8/S53 domain"/>
    <property type="match status" value="1"/>
</dbReference>